<evidence type="ECO:0000313" key="2">
    <source>
        <dbReference type="Proteomes" id="UP000366065"/>
    </source>
</evidence>
<keyword evidence="2" id="KW-1185">Reference proteome</keyword>
<sequence>MGGTGPLSRAKPTNHVQYSTFAPQSTGQSSAAAGTSQAIQRDLNAVRSASPGSTTSGSFLSNITQRVFGTKTSPFCTPDSSAAEKAAARARGADTLAKLPPIHQMTGAVSASPTSQPMTLGDLLNVTQANRYEVWLCLTHREAGPGDTMAPPKLAAFANAIDLLQEDHRPPAAEFVISYLHNFYVAIGKPGELATYVGQIFSGMKQRASATPLIEAFFRQTATVFGNKQHLVAWGIQRNLTGFSTADADKLWRATAIWKLEYMRAEQRYDGWTKAFERLDRQSIASTIADIALHANAITLIPEGENRHLAASQLARRLIASATPCATPAARIAFVHEGLAMIDDNAVRADVAEGLIEHARADRSAAQEYIHRAISDRFDLFDPGTGFHLQSVLKRLNPSAQSEKP</sequence>
<evidence type="ECO:0000313" key="1">
    <source>
        <dbReference type="EMBL" id="VVE27955.1"/>
    </source>
</evidence>
<accession>A0ABY6W564</accession>
<proteinExistence type="predicted"/>
<name>A0ABY6W564_9BURK</name>
<organism evidence="1 2">
    <name type="scientific">Pandoraea capi</name>
    <dbReference type="NCBI Taxonomy" id="2508286"/>
    <lineage>
        <taxon>Bacteria</taxon>
        <taxon>Pseudomonadati</taxon>
        <taxon>Pseudomonadota</taxon>
        <taxon>Betaproteobacteria</taxon>
        <taxon>Burkholderiales</taxon>
        <taxon>Burkholderiaceae</taxon>
        <taxon>Pandoraea</taxon>
    </lineage>
</organism>
<gene>
    <name evidence="1" type="ORF">PCA20602_03497</name>
</gene>
<dbReference type="Proteomes" id="UP000366065">
    <property type="component" value="Unassembled WGS sequence"/>
</dbReference>
<dbReference type="EMBL" id="CABPRV010000008">
    <property type="protein sequence ID" value="VVE27955.1"/>
    <property type="molecule type" value="Genomic_DNA"/>
</dbReference>
<comment type="caution">
    <text evidence="1">The sequence shown here is derived from an EMBL/GenBank/DDBJ whole genome shotgun (WGS) entry which is preliminary data.</text>
</comment>
<reference evidence="1 2" key="1">
    <citation type="submission" date="2019-08" db="EMBL/GenBank/DDBJ databases">
        <authorList>
            <person name="Peeters C."/>
        </authorList>
    </citation>
    <scope>NUCLEOTIDE SEQUENCE [LARGE SCALE GENOMIC DNA]</scope>
    <source>
        <strain evidence="1 2">LMG 20602</strain>
    </source>
</reference>
<protein>
    <submittedName>
        <fullName evidence="1">Uncharacterized protein</fullName>
    </submittedName>
</protein>